<gene>
    <name evidence="7" type="ORF">I8752_27350</name>
</gene>
<dbReference type="InterPro" id="IPR020459">
    <property type="entry name" value="AMP-binding"/>
</dbReference>
<dbReference type="PANTHER" id="PTHR45527:SF10">
    <property type="entry name" value="PYOCHELIN SYNTHASE PCHF"/>
    <property type="match status" value="1"/>
</dbReference>
<dbReference type="Gene3D" id="3.30.559.30">
    <property type="entry name" value="Nonribosomal peptide synthetase, condensation domain"/>
    <property type="match status" value="1"/>
</dbReference>
<dbReference type="InterPro" id="IPR029058">
    <property type="entry name" value="AB_hydrolase_fold"/>
</dbReference>
<dbReference type="FunFam" id="3.30.559.30:FF:000006">
    <property type="entry name" value="Yersiniabactin polyketide/non-ribosomal peptide synthetase"/>
    <property type="match status" value="1"/>
</dbReference>
<comment type="pathway">
    <text evidence="2">Siderophore biosynthesis.</text>
</comment>
<dbReference type="Gene3D" id="3.40.50.980">
    <property type="match status" value="2"/>
</dbReference>
<dbReference type="GO" id="GO:0044550">
    <property type="term" value="P:secondary metabolite biosynthetic process"/>
    <property type="evidence" value="ECO:0007669"/>
    <property type="project" value="TreeGrafter"/>
</dbReference>
<protein>
    <submittedName>
        <fullName evidence="7">Amino acid adenylation domain-containing protein</fullName>
    </submittedName>
</protein>
<dbReference type="Gene3D" id="1.10.1200.10">
    <property type="entry name" value="ACP-like"/>
    <property type="match status" value="1"/>
</dbReference>
<dbReference type="PROSITE" id="PS00455">
    <property type="entry name" value="AMP_BINDING"/>
    <property type="match status" value="1"/>
</dbReference>
<dbReference type="InterPro" id="IPR023213">
    <property type="entry name" value="CAT-like_dom_sf"/>
</dbReference>
<dbReference type="InterPro" id="IPR020845">
    <property type="entry name" value="AMP-binding_CS"/>
</dbReference>
<dbReference type="InterPro" id="IPR041464">
    <property type="entry name" value="TubC_N"/>
</dbReference>
<organism evidence="7 8">
    <name type="scientific">Dendronalium phyllosphericum CENA369</name>
    <dbReference type="NCBI Taxonomy" id="1725256"/>
    <lineage>
        <taxon>Bacteria</taxon>
        <taxon>Bacillati</taxon>
        <taxon>Cyanobacteriota</taxon>
        <taxon>Cyanophyceae</taxon>
        <taxon>Nostocales</taxon>
        <taxon>Nostocaceae</taxon>
        <taxon>Dendronalium</taxon>
        <taxon>Dendronalium phyllosphericum</taxon>
    </lineage>
</organism>
<evidence type="ECO:0000256" key="4">
    <source>
        <dbReference type="ARBA" id="ARBA00022553"/>
    </source>
</evidence>
<proteinExistence type="predicted"/>
<dbReference type="GO" id="GO:0031177">
    <property type="term" value="F:phosphopantetheine binding"/>
    <property type="evidence" value="ECO:0007669"/>
    <property type="project" value="TreeGrafter"/>
</dbReference>
<dbReference type="InterPro" id="IPR057737">
    <property type="entry name" value="Condensation_MtbB-like"/>
</dbReference>
<dbReference type="Pfam" id="PF13193">
    <property type="entry name" value="AMP-binding_C"/>
    <property type="match status" value="1"/>
</dbReference>
<dbReference type="SUPFAM" id="SSF47336">
    <property type="entry name" value="ACP-like"/>
    <property type="match status" value="1"/>
</dbReference>
<evidence type="ECO:0000313" key="7">
    <source>
        <dbReference type="EMBL" id="MBH8576639.1"/>
    </source>
</evidence>
<dbReference type="GO" id="GO:0043041">
    <property type="term" value="P:amino acid activation for nonribosomal peptide biosynthetic process"/>
    <property type="evidence" value="ECO:0007669"/>
    <property type="project" value="TreeGrafter"/>
</dbReference>
<dbReference type="InterPro" id="IPR025110">
    <property type="entry name" value="AMP-bd_C"/>
</dbReference>
<evidence type="ECO:0000313" key="8">
    <source>
        <dbReference type="Proteomes" id="UP000662314"/>
    </source>
</evidence>
<evidence type="ECO:0000259" key="6">
    <source>
        <dbReference type="PROSITE" id="PS50075"/>
    </source>
</evidence>
<dbReference type="FunFam" id="3.40.50.980:FF:000001">
    <property type="entry name" value="Non-ribosomal peptide synthetase"/>
    <property type="match status" value="1"/>
</dbReference>
<dbReference type="FunFam" id="3.30.559.10:FF:000023">
    <property type="entry name" value="Non-ribosomal peptide synthetase"/>
    <property type="match status" value="1"/>
</dbReference>
<dbReference type="PROSITE" id="PS50075">
    <property type="entry name" value="CARRIER"/>
    <property type="match status" value="1"/>
</dbReference>
<dbReference type="Gene3D" id="3.40.50.1820">
    <property type="entry name" value="alpha/beta hydrolase"/>
    <property type="match status" value="1"/>
</dbReference>
<dbReference type="Gene3D" id="2.30.38.10">
    <property type="entry name" value="Luciferase, Domain 3"/>
    <property type="match status" value="1"/>
</dbReference>
<name>A0A8J7LLJ5_9NOST</name>
<dbReference type="Pfam" id="PF00550">
    <property type="entry name" value="PP-binding"/>
    <property type="match status" value="1"/>
</dbReference>
<dbReference type="NCBIfam" id="TIGR01733">
    <property type="entry name" value="AA-adenyl-dom"/>
    <property type="match status" value="1"/>
</dbReference>
<dbReference type="InterPro" id="IPR045851">
    <property type="entry name" value="AMP-bd_C_sf"/>
</dbReference>
<dbReference type="GO" id="GO:0005737">
    <property type="term" value="C:cytoplasm"/>
    <property type="evidence" value="ECO:0007669"/>
    <property type="project" value="TreeGrafter"/>
</dbReference>
<evidence type="ECO:0000256" key="2">
    <source>
        <dbReference type="ARBA" id="ARBA00004924"/>
    </source>
</evidence>
<dbReference type="InterPro" id="IPR009081">
    <property type="entry name" value="PP-bd_ACP"/>
</dbReference>
<comment type="caution">
    <text evidence="7">The sequence shown here is derived from an EMBL/GenBank/DDBJ whole genome shotgun (WGS) entry which is preliminary data.</text>
</comment>
<dbReference type="Gene3D" id="3.30.559.10">
    <property type="entry name" value="Chloramphenicol acetyltransferase-like domain"/>
    <property type="match status" value="1"/>
</dbReference>
<evidence type="ECO:0000256" key="5">
    <source>
        <dbReference type="ARBA" id="ARBA00022598"/>
    </source>
</evidence>
<dbReference type="RefSeq" id="WP_214435370.1">
    <property type="nucleotide sequence ID" value="NZ_CAWPUQ010000163.1"/>
</dbReference>
<dbReference type="Gene3D" id="1.10.10.1830">
    <property type="entry name" value="Non-ribosomal peptide synthase, adenylation domain"/>
    <property type="match status" value="1"/>
</dbReference>
<keyword evidence="8" id="KW-1185">Reference proteome</keyword>
<keyword evidence="5" id="KW-0436">Ligase</keyword>
<dbReference type="Pfam" id="PF18563">
    <property type="entry name" value="TubC_N"/>
    <property type="match status" value="1"/>
</dbReference>
<dbReference type="InterPro" id="IPR044894">
    <property type="entry name" value="TubC_N_sf"/>
</dbReference>
<accession>A0A8J7LLJ5</accession>
<dbReference type="Proteomes" id="UP000662314">
    <property type="component" value="Unassembled WGS sequence"/>
</dbReference>
<feature type="domain" description="Carrier" evidence="6">
    <location>
        <begin position="1030"/>
        <end position="1105"/>
    </location>
</feature>
<dbReference type="PRINTS" id="PR00154">
    <property type="entry name" value="AMPBINDING"/>
</dbReference>
<dbReference type="SUPFAM" id="SSF52777">
    <property type="entry name" value="CoA-dependent acyltransferases"/>
    <property type="match status" value="2"/>
</dbReference>
<reference evidence="7 8" key="1">
    <citation type="journal article" date="2021" name="Int. J. Syst. Evol. Microbiol.">
        <title>Amazonocrinis nigriterrae gen. nov., sp. nov., Atlanticothrix silvestris gen. nov., sp. nov. and Dendronalium phyllosphericum gen. nov., sp. nov., nostocacean cyanobacteria from Brazilian environments.</title>
        <authorList>
            <person name="Alvarenga D.O."/>
            <person name="Andreote A.P.D."/>
            <person name="Branco L.H.Z."/>
            <person name="Delbaje E."/>
            <person name="Cruz R.B."/>
            <person name="Varani A.M."/>
            <person name="Fiore M.F."/>
        </authorList>
    </citation>
    <scope>NUCLEOTIDE SEQUENCE [LARGE SCALE GENOMIC DNA]</scope>
    <source>
        <strain evidence="7 8">CENA369</strain>
    </source>
</reference>
<dbReference type="InterPro" id="IPR001031">
    <property type="entry name" value="Thioesterase"/>
</dbReference>
<dbReference type="Pfam" id="PF00668">
    <property type="entry name" value="Condensation"/>
    <property type="match status" value="1"/>
</dbReference>
<dbReference type="SUPFAM" id="SSF56801">
    <property type="entry name" value="Acetyl-CoA synthetase-like"/>
    <property type="match status" value="1"/>
</dbReference>
<dbReference type="Pfam" id="PF00975">
    <property type="entry name" value="Thioesterase"/>
    <property type="match status" value="1"/>
</dbReference>
<dbReference type="InterPro" id="IPR001242">
    <property type="entry name" value="Condensation_dom"/>
</dbReference>
<dbReference type="SUPFAM" id="SSF53474">
    <property type="entry name" value="alpha/beta-Hydrolases"/>
    <property type="match status" value="1"/>
</dbReference>
<comment type="cofactor">
    <cofactor evidence="1">
        <name>pantetheine 4'-phosphate</name>
        <dbReference type="ChEBI" id="CHEBI:47942"/>
    </cofactor>
</comment>
<keyword evidence="3" id="KW-0596">Phosphopantetheine</keyword>
<keyword evidence="4" id="KW-0597">Phosphoprotein</keyword>
<dbReference type="PANTHER" id="PTHR45527">
    <property type="entry name" value="NONRIBOSOMAL PEPTIDE SYNTHETASE"/>
    <property type="match status" value="1"/>
</dbReference>
<dbReference type="GO" id="GO:0016874">
    <property type="term" value="F:ligase activity"/>
    <property type="evidence" value="ECO:0007669"/>
    <property type="project" value="UniProtKB-KW"/>
</dbReference>
<dbReference type="InterPro" id="IPR036736">
    <property type="entry name" value="ACP-like_sf"/>
</dbReference>
<dbReference type="EMBL" id="JAECZA010000235">
    <property type="protein sequence ID" value="MBH8576639.1"/>
    <property type="molecule type" value="Genomic_DNA"/>
</dbReference>
<dbReference type="Gene3D" id="3.30.300.30">
    <property type="match status" value="1"/>
</dbReference>
<dbReference type="Pfam" id="PF00501">
    <property type="entry name" value="AMP-binding"/>
    <property type="match status" value="1"/>
</dbReference>
<dbReference type="InterPro" id="IPR000873">
    <property type="entry name" value="AMP-dep_synth/lig_dom"/>
</dbReference>
<dbReference type="CDD" id="cd12114">
    <property type="entry name" value="A_NRPS_TlmIV_like"/>
    <property type="match status" value="1"/>
</dbReference>
<sequence>MNKNQLLIELEKRGIKLWLENDLLNIEAPKGTLTPELRDSLKEHKPEIIKLLNLSNIKTTSLPIIKPNPQQRYQPFTLTDIQQAHWLGRNQVFELSHVSNHVYIEFETNNLDISRLTAAWQKLIQRHDMLRAIVLPTGEQQILDQVPNYQINILDLQESETQKLETELIAIRKKLSQQNLPSHQWPWFDIRATYLNQEQIRLHLSMDLLLIDAASIRILFHEWNQLYQNIELLLPPLELSFRDYVITKNSLQDSELVKRSQSYWFNRLDTLPPAPELPLACFSSELKEYTFKRYAGKLEPHIWQKLKQRGQKAGLTPSIILLTAFAEILTLWSKNPQFTLNLTVLERLPLHPQINQIIGDFTNTNLLAIDNSSPNTFTNLALKIQQQLLQDLDHIYISGVEVLRKLLNQKKTELTAAMPIVFSSVLGLGNFAQGDLEYNFLGEVVYGISQTPQVSLEHQVAEHNGSLIFNWDAVEALFPMGMLDEMFTVYCNLLERLAQENELWTEPIELLPSIPIHPHPPIPETALLHTLFFAQVSQRPQQQAIISSDRILTYQELSDRVTELARQLGDRSEVAIAIIMEKGWKQVVAALAILTAGGIYVPIDPGLPQERIWYCLQQAQVKLILTETCLVHSLEYLANIPRLCIDSPQPCSSCPSFKQVPKPTDLAYIIYTSGSTGTPKGVMITHESAVNTILDINERFRIDSSDRILAISAFSFDLSVYDIFGTLAAGGTIVIPDAANSKDPSHWSELITTHQITIWNSVPAFMQMLIEYNLNHHQVVFNTLRLVLLSGDWIPLNLPTQIQALSPQAEIISLGGATEAAIWSIYYSITQLDPNWKSIPYGKPLKNQYIYVLNTSLKKCPVWVTGELYIGGIGLAKGYWQDEEKTNASFITHPITKEKLYKTGDLGRYLPDGNIEFLGREDFQVKINGYRIELGEIEATLKQHSTVKEVVVTTVPKTQQLIAYIVPQIESNITTQEIRSFLQTKLPAYMIPSTFVLLASFHLTANGKVDRQALPILEGTQPELTQTFTPPRNQIEELLITTWTELFQIPQISIYDNFFALGGHSFLALKLISKINHKFQTNIPLSTLFHYPTVAELGNFLIQNYHASPTPISLVPIQPKGTQPPLFCIHPTGGQVMVYQHLANCLGTDRPVYALQSRALNNSLDEHNSIENMAVEYAKIIRQHQPHGGYHLMGWSMGGVIAVSITKELEHQGCQVDFLGLVDAFLFPDNTPTLTPDPLYELALVFGGTFVDALMTLDTVQQQQLREQLINLTAIERLQLIMNWGQSQNLLSTELSEVSMKILQKQLEITEIHQKLLKNHQPPQIKAQICIWWAAQQLTPKLPCTNWSQYTINTTHNRILDGNHFTIMYYPYITTLAQDLQYRMCV</sequence>
<dbReference type="GO" id="GO:0008610">
    <property type="term" value="P:lipid biosynthetic process"/>
    <property type="evidence" value="ECO:0007669"/>
    <property type="project" value="UniProtKB-ARBA"/>
</dbReference>
<evidence type="ECO:0000256" key="1">
    <source>
        <dbReference type="ARBA" id="ARBA00001957"/>
    </source>
</evidence>
<dbReference type="FunFam" id="3.40.50.12780:FF:000012">
    <property type="entry name" value="Non-ribosomal peptide synthetase"/>
    <property type="match status" value="1"/>
</dbReference>
<dbReference type="InterPro" id="IPR010071">
    <property type="entry name" value="AA_adenyl_dom"/>
</dbReference>
<dbReference type="CDD" id="cd19535">
    <property type="entry name" value="Cyc_NRPS"/>
    <property type="match status" value="1"/>
</dbReference>
<evidence type="ECO:0000256" key="3">
    <source>
        <dbReference type="ARBA" id="ARBA00022450"/>
    </source>
</evidence>